<evidence type="ECO:0000313" key="3">
    <source>
        <dbReference type="Proteomes" id="UP000317650"/>
    </source>
</evidence>
<feature type="domain" description="VQ" evidence="1">
    <location>
        <begin position="27"/>
        <end position="53"/>
    </location>
</feature>
<dbReference type="InterPro" id="IPR039335">
    <property type="entry name" value="SIB1/2"/>
</dbReference>
<dbReference type="Proteomes" id="UP000317650">
    <property type="component" value="Chromosome 5"/>
</dbReference>
<proteinExistence type="predicted"/>
<gene>
    <name evidence="2" type="ORF">C4D60_Mb05t29300</name>
</gene>
<dbReference type="PANTHER" id="PTHR33624">
    <property type="entry name" value="SIGMA FACTOR BINDING PROTEIN 1, CHLOROPLASTIC"/>
    <property type="match status" value="1"/>
</dbReference>
<evidence type="ECO:0000313" key="2">
    <source>
        <dbReference type="EMBL" id="THU67874.1"/>
    </source>
</evidence>
<dbReference type="AlphaFoldDB" id="A0A4S8JZN5"/>
<keyword evidence="3" id="KW-1185">Reference proteome</keyword>
<dbReference type="InterPro" id="IPR008889">
    <property type="entry name" value="VQ"/>
</dbReference>
<organism evidence="2 3">
    <name type="scientific">Musa balbisiana</name>
    <name type="common">Banana</name>
    <dbReference type="NCBI Taxonomy" id="52838"/>
    <lineage>
        <taxon>Eukaryota</taxon>
        <taxon>Viridiplantae</taxon>
        <taxon>Streptophyta</taxon>
        <taxon>Embryophyta</taxon>
        <taxon>Tracheophyta</taxon>
        <taxon>Spermatophyta</taxon>
        <taxon>Magnoliopsida</taxon>
        <taxon>Liliopsida</taxon>
        <taxon>Zingiberales</taxon>
        <taxon>Musaceae</taxon>
        <taxon>Musa</taxon>
    </lineage>
</organism>
<name>A0A4S8JZN5_MUSBA</name>
<reference evidence="2 3" key="1">
    <citation type="journal article" date="2019" name="Nat. Plants">
        <title>Genome sequencing of Musa balbisiana reveals subgenome evolution and function divergence in polyploid bananas.</title>
        <authorList>
            <person name="Yao X."/>
        </authorList>
    </citation>
    <scope>NUCLEOTIDE SEQUENCE [LARGE SCALE GENOMIC DNA]</scope>
    <source>
        <strain evidence="3">cv. DH-PKW</strain>
        <tissue evidence="2">Leaves</tissue>
    </source>
</reference>
<protein>
    <recommendedName>
        <fullName evidence="1">VQ domain-containing protein</fullName>
    </recommendedName>
</protein>
<dbReference type="Pfam" id="PF05678">
    <property type="entry name" value="VQ"/>
    <property type="match status" value="1"/>
</dbReference>
<dbReference type="PANTHER" id="PTHR33624:SF2">
    <property type="entry name" value="SIGMA FACTOR BINDING PROTEIN 1, CHLOROPLASTIC"/>
    <property type="match status" value="1"/>
</dbReference>
<evidence type="ECO:0000259" key="1">
    <source>
        <dbReference type="Pfam" id="PF05678"/>
    </source>
</evidence>
<sequence length="133" mass="13935">MGRPSVVPRMTPGQAKAKKKPIKVVYISNPMKVTTSAAKFRGLVQKLTGRDSNVADMAATDSSMAESLPGSAAACEAPRAPSLESTGAVDDPYKAAAASPFEVFDDAFTPQTLDGFPLYYESLVGGSWMASEA</sequence>
<dbReference type="EMBL" id="PYDT01000003">
    <property type="protein sequence ID" value="THU67874.1"/>
    <property type="molecule type" value="Genomic_DNA"/>
</dbReference>
<comment type="caution">
    <text evidence="2">The sequence shown here is derived from an EMBL/GenBank/DDBJ whole genome shotgun (WGS) entry which is preliminary data.</text>
</comment>
<accession>A0A4S8JZN5</accession>